<name>A0A327KER3_9BRAD</name>
<evidence type="ECO:0008006" key="5">
    <source>
        <dbReference type="Google" id="ProtNLM"/>
    </source>
</evidence>
<proteinExistence type="predicted"/>
<evidence type="ECO:0000259" key="2">
    <source>
        <dbReference type="Pfam" id="PF09130"/>
    </source>
</evidence>
<dbReference type="Gene3D" id="3.40.50.720">
    <property type="entry name" value="NAD(P)-binding Rossmann-like Domain"/>
    <property type="match status" value="1"/>
</dbReference>
<sequence length="302" mass="31595">MTERVALIGFGEAGRSIAAGLVEEAKVAVKAYDLRFAGPQGAALREAAAACGVTPCTDLREAADGATVMLSLVVGSAAVAAARSAAEVLKPGCVYVDMNSVSPGTKRKVGAAVAPSGADFVEAAVMARVPPYGHRVPLLLAGPKAQELAARLGTLGMAAEAVGDTVGQASLNKMLRSIMVKGIEALLLESLLCAKRWNIEERILDSIGETFPGLDWREVATYYLGRTAIHGARRVTEMAESADTVAELGLDPIMSKAVGQRIGWAHERLRDVSWPGGAPKSYIDVLAELDRKVRAAEMKASA</sequence>
<accession>A0A327KER3</accession>
<organism evidence="3 4">
    <name type="scientific">Rhodoplanes roseus</name>
    <dbReference type="NCBI Taxonomy" id="29409"/>
    <lineage>
        <taxon>Bacteria</taxon>
        <taxon>Pseudomonadati</taxon>
        <taxon>Pseudomonadota</taxon>
        <taxon>Alphaproteobacteria</taxon>
        <taxon>Hyphomicrobiales</taxon>
        <taxon>Nitrobacteraceae</taxon>
        <taxon>Rhodoplanes</taxon>
    </lineage>
</organism>
<evidence type="ECO:0000259" key="1">
    <source>
        <dbReference type="Pfam" id="PF03446"/>
    </source>
</evidence>
<dbReference type="OrthoDB" id="4333at2"/>
<dbReference type="Proteomes" id="UP000249130">
    <property type="component" value="Unassembled WGS sequence"/>
</dbReference>
<feature type="domain" description="Phosphogluconate dehydrogenase NAD-binding putative C-terminal" evidence="2">
    <location>
        <begin position="194"/>
        <end position="261"/>
    </location>
</feature>
<dbReference type="Gene3D" id="1.10.1040.10">
    <property type="entry name" value="N-(1-d-carboxylethyl)-l-norvaline Dehydrogenase, domain 2"/>
    <property type="match status" value="1"/>
</dbReference>
<feature type="domain" description="6-phosphogluconate dehydrogenase NADP-binding" evidence="1">
    <location>
        <begin position="5"/>
        <end position="125"/>
    </location>
</feature>
<dbReference type="GO" id="GO:0050661">
    <property type="term" value="F:NADP binding"/>
    <property type="evidence" value="ECO:0007669"/>
    <property type="project" value="InterPro"/>
</dbReference>
<evidence type="ECO:0000313" key="3">
    <source>
        <dbReference type="EMBL" id="RAI35822.1"/>
    </source>
</evidence>
<dbReference type="InterPro" id="IPR013328">
    <property type="entry name" value="6PGD_dom2"/>
</dbReference>
<dbReference type="Pfam" id="PF03446">
    <property type="entry name" value="NAD_binding_2"/>
    <property type="match status" value="1"/>
</dbReference>
<dbReference type="RefSeq" id="WP_111423475.1">
    <property type="nucleotide sequence ID" value="NZ_NPEX01000524.1"/>
</dbReference>
<gene>
    <name evidence="3" type="ORF">CH341_30695</name>
</gene>
<reference evidence="3 4" key="1">
    <citation type="submission" date="2017-07" db="EMBL/GenBank/DDBJ databases">
        <title>Draft Genome Sequences of Select Purple Nonsulfur Bacteria.</title>
        <authorList>
            <person name="Lasarre B."/>
            <person name="Mckinlay J.B."/>
        </authorList>
    </citation>
    <scope>NUCLEOTIDE SEQUENCE [LARGE SCALE GENOMIC DNA]</scope>
    <source>
        <strain evidence="3 4">DSM 5909</strain>
    </source>
</reference>
<dbReference type="Pfam" id="PF09130">
    <property type="entry name" value="DUF1932"/>
    <property type="match status" value="1"/>
</dbReference>
<dbReference type="InterPro" id="IPR015814">
    <property type="entry name" value="Pgluconate_DH_NAD-bd_C"/>
</dbReference>
<dbReference type="SUPFAM" id="SSF51735">
    <property type="entry name" value="NAD(P)-binding Rossmann-fold domains"/>
    <property type="match status" value="1"/>
</dbReference>
<dbReference type="InterPro" id="IPR036291">
    <property type="entry name" value="NAD(P)-bd_dom_sf"/>
</dbReference>
<keyword evidence="4" id="KW-1185">Reference proteome</keyword>
<dbReference type="EMBL" id="NPEX01000524">
    <property type="protein sequence ID" value="RAI35822.1"/>
    <property type="molecule type" value="Genomic_DNA"/>
</dbReference>
<dbReference type="AlphaFoldDB" id="A0A327KER3"/>
<dbReference type="InterPro" id="IPR008927">
    <property type="entry name" value="6-PGluconate_DH-like_C_sf"/>
</dbReference>
<comment type="caution">
    <text evidence="3">The sequence shown here is derived from an EMBL/GenBank/DDBJ whole genome shotgun (WGS) entry which is preliminary data.</text>
</comment>
<protein>
    <recommendedName>
        <fullName evidence="5">6-phosphogluconate dehydrogenase</fullName>
    </recommendedName>
</protein>
<dbReference type="SUPFAM" id="SSF48179">
    <property type="entry name" value="6-phosphogluconate dehydrogenase C-terminal domain-like"/>
    <property type="match status" value="1"/>
</dbReference>
<dbReference type="InterPro" id="IPR006115">
    <property type="entry name" value="6PGDH_NADP-bd"/>
</dbReference>
<evidence type="ECO:0000313" key="4">
    <source>
        <dbReference type="Proteomes" id="UP000249130"/>
    </source>
</evidence>